<evidence type="ECO:0000256" key="2">
    <source>
        <dbReference type="ARBA" id="ARBA00004123"/>
    </source>
</evidence>
<keyword evidence="15" id="KW-1185">Reference proteome</keyword>
<name>A0AAV2Q335_MEGNR</name>
<dbReference type="PROSITE" id="PS00028">
    <property type="entry name" value="ZINC_FINGER_C2H2_1"/>
    <property type="match status" value="1"/>
</dbReference>
<comment type="caution">
    <text evidence="14">The sequence shown here is derived from an EMBL/GenBank/DDBJ whole genome shotgun (WGS) entry which is preliminary data.</text>
</comment>
<evidence type="ECO:0000256" key="1">
    <source>
        <dbReference type="ARBA" id="ARBA00003983"/>
    </source>
</evidence>
<dbReference type="InterPro" id="IPR036236">
    <property type="entry name" value="Znf_C2H2_sf"/>
</dbReference>
<keyword evidence="12" id="KW-0539">Nucleus</keyword>
<evidence type="ECO:0000256" key="10">
    <source>
        <dbReference type="ARBA" id="ARBA00022833"/>
    </source>
</evidence>
<evidence type="ECO:0000256" key="3">
    <source>
        <dbReference type="ARBA" id="ARBA00007746"/>
    </source>
</evidence>
<evidence type="ECO:0000256" key="5">
    <source>
        <dbReference type="ARBA" id="ARBA00022473"/>
    </source>
</evidence>
<evidence type="ECO:0000313" key="15">
    <source>
        <dbReference type="Proteomes" id="UP001497623"/>
    </source>
</evidence>
<feature type="non-terminal residue" evidence="14">
    <location>
        <position position="138"/>
    </location>
</feature>
<keyword evidence="10" id="KW-0862">Zinc</keyword>
<comment type="subcellular location">
    <subcellularLocation>
        <location evidence="2">Nucleus</location>
    </subcellularLocation>
</comment>
<accession>A0AAV2Q335</accession>
<evidence type="ECO:0000256" key="4">
    <source>
        <dbReference type="ARBA" id="ARBA00013638"/>
    </source>
</evidence>
<gene>
    <name evidence="14" type="ORF">MNOR_LOCUS7577</name>
</gene>
<dbReference type="Proteomes" id="UP001497623">
    <property type="component" value="Unassembled WGS sequence"/>
</dbReference>
<reference evidence="14 15" key="1">
    <citation type="submission" date="2024-05" db="EMBL/GenBank/DDBJ databases">
        <authorList>
            <person name="Wallberg A."/>
        </authorList>
    </citation>
    <scope>NUCLEOTIDE SEQUENCE [LARGE SCALE GENOMIC DNA]</scope>
</reference>
<keyword evidence="8" id="KW-0677">Repeat</keyword>
<comment type="function">
    <text evidence="1">Gap class segmentation protein that controls development of head structures.</text>
</comment>
<dbReference type="GO" id="GO:0008270">
    <property type="term" value="F:zinc ion binding"/>
    <property type="evidence" value="ECO:0007669"/>
    <property type="project" value="UniProtKB-KW"/>
</dbReference>
<evidence type="ECO:0000259" key="13">
    <source>
        <dbReference type="PROSITE" id="PS00028"/>
    </source>
</evidence>
<sequence length="138" mass="15891">KTKEMIALNDHLHTHSEYKVFACLDCAFTSYSNIILNKHILSSHPGLGLRCSTCDIIITTKKGIMLHVKEHKDMKPYACSYCEYKSYSKIDLGNHLHDHLGNGRLSCPHCDYKCEKYMNMNRHILSHVFAPEDFLCLC</sequence>
<feature type="domain" description="C2H2-type" evidence="13">
    <location>
        <begin position="51"/>
        <end position="71"/>
    </location>
</feature>
<dbReference type="SMART" id="SM00355">
    <property type="entry name" value="ZnF_C2H2"/>
    <property type="match status" value="4"/>
</dbReference>
<keyword evidence="11" id="KW-0238">DNA-binding</keyword>
<dbReference type="GO" id="GO:0005634">
    <property type="term" value="C:nucleus"/>
    <property type="evidence" value="ECO:0007669"/>
    <property type="project" value="UniProtKB-SubCell"/>
</dbReference>
<keyword evidence="9" id="KW-0863">Zinc-finger</keyword>
<dbReference type="GO" id="GO:0035282">
    <property type="term" value="P:segmentation"/>
    <property type="evidence" value="ECO:0007669"/>
    <property type="project" value="UniProtKB-KW"/>
</dbReference>
<evidence type="ECO:0000256" key="9">
    <source>
        <dbReference type="ARBA" id="ARBA00022771"/>
    </source>
</evidence>
<organism evidence="14 15">
    <name type="scientific">Meganyctiphanes norvegica</name>
    <name type="common">Northern krill</name>
    <name type="synonym">Thysanopoda norvegica</name>
    <dbReference type="NCBI Taxonomy" id="48144"/>
    <lineage>
        <taxon>Eukaryota</taxon>
        <taxon>Metazoa</taxon>
        <taxon>Ecdysozoa</taxon>
        <taxon>Arthropoda</taxon>
        <taxon>Crustacea</taxon>
        <taxon>Multicrustacea</taxon>
        <taxon>Malacostraca</taxon>
        <taxon>Eumalacostraca</taxon>
        <taxon>Eucarida</taxon>
        <taxon>Euphausiacea</taxon>
        <taxon>Euphausiidae</taxon>
        <taxon>Meganyctiphanes</taxon>
    </lineage>
</organism>
<evidence type="ECO:0000256" key="12">
    <source>
        <dbReference type="ARBA" id="ARBA00023242"/>
    </source>
</evidence>
<dbReference type="AlphaFoldDB" id="A0AAV2Q335"/>
<keyword evidence="5" id="KW-0217">Developmental protein</keyword>
<dbReference type="PANTHER" id="PTHR24392">
    <property type="entry name" value="ZINC FINGER PROTEIN"/>
    <property type="match status" value="1"/>
</dbReference>
<evidence type="ECO:0000256" key="6">
    <source>
        <dbReference type="ARBA" id="ARBA00022492"/>
    </source>
</evidence>
<evidence type="ECO:0000256" key="7">
    <source>
        <dbReference type="ARBA" id="ARBA00022723"/>
    </source>
</evidence>
<evidence type="ECO:0000256" key="11">
    <source>
        <dbReference type="ARBA" id="ARBA00023125"/>
    </source>
</evidence>
<protein>
    <recommendedName>
        <fullName evidence="4">Protein hunchback</fullName>
    </recommendedName>
</protein>
<keyword evidence="6" id="KW-0302">Gap protein</keyword>
<dbReference type="Gene3D" id="3.30.160.60">
    <property type="entry name" value="Classic Zinc Finger"/>
    <property type="match status" value="2"/>
</dbReference>
<comment type="similarity">
    <text evidence="3">Belongs to the hunchback C2H2-type zinc-finger protein family.</text>
</comment>
<evidence type="ECO:0000313" key="14">
    <source>
        <dbReference type="EMBL" id="CAL4069044.1"/>
    </source>
</evidence>
<dbReference type="InterPro" id="IPR013087">
    <property type="entry name" value="Znf_C2H2_type"/>
</dbReference>
<evidence type="ECO:0000256" key="8">
    <source>
        <dbReference type="ARBA" id="ARBA00022737"/>
    </source>
</evidence>
<feature type="non-terminal residue" evidence="14">
    <location>
        <position position="1"/>
    </location>
</feature>
<dbReference type="GO" id="GO:0003677">
    <property type="term" value="F:DNA binding"/>
    <property type="evidence" value="ECO:0007669"/>
    <property type="project" value="UniProtKB-KW"/>
</dbReference>
<dbReference type="EMBL" id="CAXKWB010003366">
    <property type="protein sequence ID" value="CAL4069044.1"/>
    <property type="molecule type" value="Genomic_DNA"/>
</dbReference>
<keyword evidence="7" id="KW-0479">Metal-binding</keyword>
<dbReference type="PANTHER" id="PTHR24392:SF49">
    <property type="entry name" value="PROTEIN HUNCHBACK"/>
    <property type="match status" value="1"/>
</dbReference>
<proteinExistence type="inferred from homology"/>
<dbReference type="SUPFAM" id="SSF57667">
    <property type="entry name" value="beta-beta-alpha zinc fingers"/>
    <property type="match status" value="1"/>
</dbReference>